<keyword evidence="1" id="KW-0812">Transmembrane</keyword>
<keyword evidence="3" id="KW-1185">Reference proteome</keyword>
<feature type="transmembrane region" description="Helical" evidence="1">
    <location>
        <begin position="12"/>
        <end position="37"/>
    </location>
</feature>
<sequence length="114" mass="12863">MKIQLQLEGLALMLAGIAGYGLAGFNWWWFAGFFLAPDISMLGYVVNTKVGAITYNLFHHLMIATLCIAAGYLLNTEWVQMAGWILFAHIGFDRMLGYGLKYPDAFKHTHLDKF</sequence>
<dbReference type="KEGG" id="noj:EJ995_00965"/>
<dbReference type="InterPro" id="IPR025356">
    <property type="entry name" value="DUF4260"/>
</dbReference>
<dbReference type="Proteomes" id="UP000279600">
    <property type="component" value="Chromosome"/>
</dbReference>
<keyword evidence="1" id="KW-0472">Membrane</keyword>
<organism evidence="2 3">
    <name type="scientific">Nonlabens ponticola</name>
    <dbReference type="NCBI Taxonomy" id="2496866"/>
    <lineage>
        <taxon>Bacteria</taxon>
        <taxon>Pseudomonadati</taxon>
        <taxon>Bacteroidota</taxon>
        <taxon>Flavobacteriia</taxon>
        <taxon>Flavobacteriales</taxon>
        <taxon>Flavobacteriaceae</taxon>
        <taxon>Nonlabens</taxon>
    </lineage>
</organism>
<dbReference type="AlphaFoldDB" id="A0A3S9MUM2"/>
<reference evidence="2 3" key="1">
    <citation type="submission" date="2018-12" db="EMBL/GenBank/DDBJ databases">
        <title>Complete genome of Nonlabens sp. MJ115.</title>
        <authorList>
            <person name="Choi H.S."/>
            <person name="Jung J."/>
        </authorList>
    </citation>
    <scope>NUCLEOTIDE SEQUENCE [LARGE SCALE GENOMIC DNA]</scope>
    <source>
        <strain evidence="2 3">MJ115</strain>
    </source>
</reference>
<evidence type="ECO:0000313" key="2">
    <source>
        <dbReference type="EMBL" id="AZQ42875.1"/>
    </source>
</evidence>
<dbReference type="RefSeq" id="WP_126444737.1">
    <property type="nucleotide sequence ID" value="NZ_CP034549.1"/>
</dbReference>
<name>A0A3S9MUM2_9FLAO</name>
<gene>
    <name evidence="2" type="ORF">EJ995_00965</name>
</gene>
<dbReference type="Pfam" id="PF14079">
    <property type="entry name" value="DUF4260"/>
    <property type="match status" value="1"/>
</dbReference>
<dbReference type="OrthoDB" id="9813911at2"/>
<protein>
    <submittedName>
        <fullName evidence="2">DUF4260 family protein</fullName>
    </submittedName>
</protein>
<proteinExistence type="predicted"/>
<feature type="transmembrane region" description="Helical" evidence="1">
    <location>
        <begin position="57"/>
        <end position="74"/>
    </location>
</feature>
<evidence type="ECO:0000313" key="3">
    <source>
        <dbReference type="Proteomes" id="UP000279600"/>
    </source>
</evidence>
<keyword evidence="1" id="KW-1133">Transmembrane helix</keyword>
<accession>A0A3S9MUM2</accession>
<evidence type="ECO:0000256" key="1">
    <source>
        <dbReference type="SAM" id="Phobius"/>
    </source>
</evidence>
<dbReference type="EMBL" id="CP034549">
    <property type="protein sequence ID" value="AZQ42875.1"/>
    <property type="molecule type" value="Genomic_DNA"/>
</dbReference>